<reference evidence="1" key="1">
    <citation type="submission" date="2020-03" db="EMBL/GenBank/DDBJ databases">
        <title>The deep terrestrial virosphere.</title>
        <authorList>
            <person name="Holmfeldt K."/>
            <person name="Nilsson E."/>
            <person name="Simone D."/>
            <person name="Lopez-Fernandez M."/>
            <person name="Wu X."/>
            <person name="de Brujin I."/>
            <person name="Lundin D."/>
            <person name="Andersson A."/>
            <person name="Bertilsson S."/>
            <person name="Dopson M."/>
        </authorList>
    </citation>
    <scope>NUCLEOTIDE SEQUENCE</scope>
    <source>
        <strain evidence="1">MM415B01472</strain>
    </source>
</reference>
<proteinExistence type="predicted"/>
<gene>
    <name evidence="1" type="ORF">MM415B01472_0010</name>
</gene>
<name>A0A6M3IPD4_9ZZZZ</name>
<organism evidence="1">
    <name type="scientific">viral metagenome</name>
    <dbReference type="NCBI Taxonomy" id="1070528"/>
    <lineage>
        <taxon>unclassified sequences</taxon>
        <taxon>metagenomes</taxon>
        <taxon>organismal metagenomes</taxon>
    </lineage>
</organism>
<protein>
    <submittedName>
        <fullName evidence="1">Uncharacterized protein</fullName>
    </submittedName>
</protein>
<dbReference type="EMBL" id="MT141317">
    <property type="protein sequence ID" value="QJA58302.1"/>
    <property type="molecule type" value="Genomic_DNA"/>
</dbReference>
<dbReference type="AlphaFoldDB" id="A0A6M3IPD4"/>
<evidence type="ECO:0000313" key="1">
    <source>
        <dbReference type="EMBL" id="QJA58302.1"/>
    </source>
</evidence>
<sequence>MILDDCIYNRRYSEHDDGLWSKFNIGDIVINNHNKEGVVYNLNNPFVRVLHNDGYINGYIRGYWERHLKLKQSCYSIEINKLFDNLIDDL</sequence>
<accession>A0A6M3IPD4</accession>